<dbReference type="EMBL" id="VLLF01000005">
    <property type="protein sequence ID" value="TWI87063.1"/>
    <property type="molecule type" value="Genomic_DNA"/>
</dbReference>
<dbReference type="AlphaFoldDB" id="A0A562T1C8"/>
<evidence type="ECO:0000256" key="1">
    <source>
        <dbReference type="SAM" id="MobiDB-lite"/>
    </source>
</evidence>
<evidence type="ECO:0000313" key="2">
    <source>
        <dbReference type="EMBL" id="TWI87063.1"/>
    </source>
</evidence>
<name>A0A562T1C8_9HYPH</name>
<evidence type="ECO:0000313" key="3">
    <source>
        <dbReference type="Proteomes" id="UP000320593"/>
    </source>
</evidence>
<protein>
    <submittedName>
        <fullName evidence="2">Uncharacterized protein</fullName>
    </submittedName>
</protein>
<sequence length="82" mass="8682">MTLDRKAKPAARRSTASLGALKSRGFLSSPAGAAPVAPTPNDGPAKHHKSRGSRSIHISDPTRPNDLADPLLRRPYSVGDEE</sequence>
<dbReference type="Proteomes" id="UP000320593">
    <property type="component" value="Unassembled WGS sequence"/>
</dbReference>
<accession>A0A562T1C8</accession>
<feature type="region of interest" description="Disordered" evidence="1">
    <location>
        <begin position="1"/>
        <end position="82"/>
    </location>
</feature>
<dbReference type="RefSeq" id="WP_145343369.1">
    <property type="nucleotide sequence ID" value="NZ_SMLY01000076.1"/>
</dbReference>
<comment type="caution">
    <text evidence="2">The sequence shown here is derived from an EMBL/GenBank/DDBJ whole genome shotgun (WGS) entry which is preliminary data.</text>
</comment>
<keyword evidence="3" id="KW-1185">Reference proteome</keyword>
<reference evidence="2 3" key="1">
    <citation type="submission" date="2019-07" db="EMBL/GenBank/DDBJ databases">
        <title>Genomic Encyclopedia of Archaeal and Bacterial Type Strains, Phase II (KMG-II): from individual species to whole genera.</title>
        <authorList>
            <person name="Goeker M."/>
        </authorList>
    </citation>
    <scope>NUCLEOTIDE SEQUENCE [LARGE SCALE GENOMIC DNA]</scope>
    <source>
        <strain evidence="2 3">ATCC BAA-252</strain>
    </source>
</reference>
<organism evidence="2 3">
    <name type="scientific">Roseibium hamelinense</name>
    <dbReference type="NCBI Taxonomy" id="150831"/>
    <lineage>
        <taxon>Bacteria</taxon>
        <taxon>Pseudomonadati</taxon>
        <taxon>Pseudomonadota</taxon>
        <taxon>Alphaproteobacteria</taxon>
        <taxon>Hyphomicrobiales</taxon>
        <taxon>Stappiaceae</taxon>
        <taxon>Roseibium</taxon>
    </lineage>
</organism>
<proteinExistence type="predicted"/>
<gene>
    <name evidence="2" type="ORF">JM93_02300</name>
</gene>